<feature type="binding site" evidence="5">
    <location>
        <position position="168"/>
    </location>
    <ligand>
        <name>Mn(2+)</name>
        <dbReference type="ChEBI" id="CHEBI:29035"/>
    </ligand>
</feature>
<dbReference type="InterPro" id="IPR036324">
    <property type="entry name" value="Mn/Fe_SOD_N_sf"/>
</dbReference>
<evidence type="ECO:0000313" key="10">
    <source>
        <dbReference type="Proteomes" id="UP000002427"/>
    </source>
</evidence>
<dbReference type="Pfam" id="PF00081">
    <property type="entry name" value="Sod_Fe_N"/>
    <property type="match status" value="1"/>
</dbReference>
<name>Q1LSZ4_BAUCH</name>
<dbReference type="PANTHER" id="PTHR43595">
    <property type="entry name" value="37S RIBOSOMAL PROTEIN S26, MITOCHONDRIAL"/>
    <property type="match status" value="1"/>
</dbReference>
<evidence type="ECO:0000256" key="6">
    <source>
        <dbReference type="RuleBase" id="RU000414"/>
    </source>
</evidence>
<organism evidence="9 10">
    <name type="scientific">Baumannia cicadellinicola subsp. Homalodisca coagulata</name>
    <dbReference type="NCBI Taxonomy" id="374463"/>
    <lineage>
        <taxon>Bacteria</taxon>
        <taxon>Pseudomonadati</taxon>
        <taxon>Pseudomonadota</taxon>
        <taxon>Gammaproteobacteria</taxon>
        <taxon>Candidatus Palibaumannia</taxon>
    </lineage>
</organism>
<dbReference type="Gene3D" id="1.10.287.990">
    <property type="entry name" value="Fe,Mn superoxide dismutase (SOD) domain"/>
    <property type="match status" value="1"/>
</dbReference>
<evidence type="ECO:0000256" key="2">
    <source>
        <dbReference type="ARBA" id="ARBA00012682"/>
    </source>
</evidence>
<dbReference type="OrthoDB" id="9803125at2"/>
<evidence type="ECO:0000256" key="5">
    <source>
        <dbReference type="PIRSR" id="PIRSR000349-1"/>
    </source>
</evidence>
<dbReference type="InterPro" id="IPR001189">
    <property type="entry name" value="Mn/Fe_SOD"/>
</dbReference>
<keyword evidence="3 5" id="KW-0479">Metal-binding</keyword>
<dbReference type="GO" id="GO:0005737">
    <property type="term" value="C:cytoplasm"/>
    <property type="evidence" value="ECO:0007669"/>
    <property type="project" value="TreeGrafter"/>
</dbReference>
<dbReference type="InterPro" id="IPR019832">
    <property type="entry name" value="Mn/Fe_SOD_C"/>
</dbReference>
<dbReference type="Proteomes" id="UP000002427">
    <property type="component" value="Chromosome"/>
</dbReference>
<dbReference type="PANTHER" id="PTHR43595:SF2">
    <property type="entry name" value="SMALL RIBOSOMAL SUBUNIT PROTEIN MS42"/>
    <property type="match status" value="1"/>
</dbReference>
<dbReference type="SUPFAM" id="SSF46609">
    <property type="entry name" value="Fe,Mn superoxide dismutase (SOD), N-terminal domain"/>
    <property type="match status" value="1"/>
</dbReference>
<evidence type="ECO:0000313" key="9">
    <source>
        <dbReference type="EMBL" id="ABF13804.1"/>
    </source>
</evidence>
<dbReference type="PRINTS" id="PR01703">
    <property type="entry name" value="MNSODISMTASE"/>
</dbReference>
<protein>
    <recommendedName>
        <fullName evidence="2 6">Superoxide dismutase</fullName>
        <ecNumber evidence="2 6">1.15.1.1</ecNumber>
    </recommendedName>
</protein>
<dbReference type="FunFam" id="3.55.40.20:FF:000001">
    <property type="entry name" value="Superoxide dismutase"/>
    <property type="match status" value="1"/>
</dbReference>
<comment type="function">
    <text evidence="6">Destroys radicals which are normally produced within the cells and which are toxic to biological systems.</text>
</comment>
<dbReference type="RefSeq" id="WP_011520653.1">
    <property type="nucleotide sequence ID" value="NC_007984.1"/>
</dbReference>
<evidence type="ECO:0000256" key="3">
    <source>
        <dbReference type="ARBA" id="ARBA00022723"/>
    </source>
</evidence>
<dbReference type="KEGG" id="bci:BCI_0483"/>
<dbReference type="SUPFAM" id="SSF54719">
    <property type="entry name" value="Fe,Mn superoxide dismutase (SOD), C-terminal domain"/>
    <property type="match status" value="1"/>
</dbReference>
<feature type="binding site" evidence="5">
    <location>
        <position position="172"/>
    </location>
    <ligand>
        <name>Mn(2+)</name>
        <dbReference type="ChEBI" id="CHEBI:29035"/>
    </ligand>
</feature>
<dbReference type="STRING" id="374463.BCI_0483"/>
<keyword evidence="10" id="KW-1185">Reference proteome</keyword>
<feature type="domain" description="Manganese/iron superoxide dismutase C-terminal" evidence="8">
    <location>
        <begin position="96"/>
        <end position="199"/>
    </location>
</feature>
<evidence type="ECO:0000256" key="1">
    <source>
        <dbReference type="ARBA" id="ARBA00008714"/>
    </source>
</evidence>
<keyword evidence="4 6" id="KW-0560">Oxidoreductase</keyword>
<evidence type="ECO:0000259" key="8">
    <source>
        <dbReference type="Pfam" id="PF02777"/>
    </source>
</evidence>
<feature type="binding site" evidence="5">
    <location>
        <position position="27"/>
    </location>
    <ligand>
        <name>Mn(2+)</name>
        <dbReference type="ChEBI" id="CHEBI:29035"/>
    </ligand>
</feature>
<gene>
    <name evidence="9" type="primary">sodA</name>
    <name evidence="9" type="ordered locus">BCI_0483</name>
</gene>
<dbReference type="Pfam" id="PF02777">
    <property type="entry name" value="Sod_Fe_C"/>
    <property type="match status" value="1"/>
</dbReference>
<reference evidence="9 10" key="1">
    <citation type="journal article" date="2006" name="PLoS Biol.">
        <title>Metabolic complementarity and genomics of the dual bacterial symbiosis of sharpshooters.</title>
        <authorList>
            <person name="Wu D."/>
            <person name="Daugherty S.C."/>
            <person name="Van Aken S.E."/>
            <person name="Pai G.H."/>
            <person name="Watkins K.L."/>
            <person name="Khouri H."/>
            <person name="Tallon L.J."/>
            <person name="Zaborsky J.M."/>
            <person name="Dunbar H.E."/>
            <person name="Tran P.L."/>
            <person name="Moran N.A."/>
            <person name="Eisen J.A."/>
        </authorList>
    </citation>
    <scope>NUCLEOTIDE SEQUENCE [LARGE SCALE GENOMIC DNA]</scope>
    <source>
        <strain evidence="9">Hc</strain>
    </source>
</reference>
<dbReference type="InterPro" id="IPR019831">
    <property type="entry name" value="Mn/Fe_SOD_N"/>
</dbReference>
<dbReference type="Gene3D" id="3.55.40.20">
    <property type="entry name" value="Iron/manganese superoxide dismutase, C-terminal domain"/>
    <property type="match status" value="1"/>
</dbReference>
<dbReference type="EMBL" id="CP000238">
    <property type="protein sequence ID" value="ABF13804.1"/>
    <property type="molecule type" value="Genomic_DNA"/>
</dbReference>
<dbReference type="EC" id="1.15.1.1" evidence="2 6"/>
<comment type="similarity">
    <text evidence="1 6">Belongs to the iron/manganese superoxide dismutase family.</text>
</comment>
<comment type="catalytic activity">
    <reaction evidence="6">
        <text>2 superoxide + 2 H(+) = H2O2 + O2</text>
        <dbReference type="Rhea" id="RHEA:20696"/>
        <dbReference type="ChEBI" id="CHEBI:15378"/>
        <dbReference type="ChEBI" id="CHEBI:15379"/>
        <dbReference type="ChEBI" id="CHEBI:16240"/>
        <dbReference type="ChEBI" id="CHEBI:18421"/>
        <dbReference type="EC" id="1.15.1.1"/>
    </reaction>
</comment>
<feature type="domain" description="Manganese/iron superoxide dismutase N-terminal" evidence="7">
    <location>
        <begin position="3"/>
        <end position="89"/>
    </location>
</feature>
<dbReference type="FunFam" id="1.10.287.990:FF:000001">
    <property type="entry name" value="Superoxide dismutase"/>
    <property type="match status" value="1"/>
</dbReference>
<dbReference type="HOGENOM" id="CLU_031625_0_1_6"/>
<dbReference type="InterPro" id="IPR019833">
    <property type="entry name" value="Mn/Fe_SOD_BS"/>
</dbReference>
<proteinExistence type="inferred from homology"/>
<dbReference type="InterPro" id="IPR036314">
    <property type="entry name" value="SOD_C_sf"/>
</dbReference>
<sequence length="207" mass="24120">MIFMLPTLPYRFDAFEPFIDQTTMEIHYTKHHQNYITNANLILESLPQFAQLSVEELIQQLDQVPHNKKMALRNYAGGHANHSLFWKLLKHGTKIQGKLKNAIESDFGSIIIFQELFEQVAMNCFGSGWAWLVKKNNQLLVVSTANQDNPLMGENISSVSGYPILGLDVWEHAYYLKYQNRRSDYIKSFWNIVNWDEASIRFNQCED</sequence>
<feature type="binding site" evidence="5">
    <location>
        <position position="82"/>
    </location>
    <ligand>
        <name>Mn(2+)</name>
        <dbReference type="ChEBI" id="CHEBI:29035"/>
    </ligand>
</feature>
<evidence type="ECO:0000256" key="4">
    <source>
        <dbReference type="ARBA" id="ARBA00023002"/>
    </source>
</evidence>
<dbReference type="AlphaFoldDB" id="Q1LSZ4"/>
<dbReference type="GO" id="GO:0004784">
    <property type="term" value="F:superoxide dismutase activity"/>
    <property type="evidence" value="ECO:0007669"/>
    <property type="project" value="UniProtKB-EC"/>
</dbReference>
<evidence type="ECO:0000259" key="7">
    <source>
        <dbReference type="Pfam" id="PF00081"/>
    </source>
</evidence>
<dbReference type="PIRSF" id="PIRSF000349">
    <property type="entry name" value="SODismutase"/>
    <property type="match status" value="1"/>
</dbReference>
<accession>Q1LSZ4</accession>
<dbReference type="PROSITE" id="PS00088">
    <property type="entry name" value="SOD_MN"/>
    <property type="match status" value="1"/>
</dbReference>
<dbReference type="GO" id="GO:0030145">
    <property type="term" value="F:manganese ion binding"/>
    <property type="evidence" value="ECO:0007669"/>
    <property type="project" value="UniProtKB-ARBA"/>
</dbReference>